<name>A0A512PGM5_9CELL</name>
<keyword evidence="3" id="KW-1185">Reference proteome</keyword>
<dbReference type="EMBL" id="BKAL01000012">
    <property type="protein sequence ID" value="GEP70355.1"/>
    <property type="molecule type" value="Genomic_DNA"/>
</dbReference>
<evidence type="ECO:0008006" key="4">
    <source>
        <dbReference type="Google" id="ProtNLM"/>
    </source>
</evidence>
<feature type="region of interest" description="Disordered" evidence="1">
    <location>
        <begin position="158"/>
        <end position="184"/>
    </location>
</feature>
<feature type="compositionally biased region" description="Basic and acidic residues" evidence="1">
    <location>
        <begin position="169"/>
        <end position="179"/>
    </location>
</feature>
<evidence type="ECO:0000313" key="3">
    <source>
        <dbReference type="Proteomes" id="UP000321798"/>
    </source>
</evidence>
<organism evidence="2 3">
    <name type="scientific">Cellulomonas soli</name>
    <dbReference type="NCBI Taxonomy" id="931535"/>
    <lineage>
        <taxon>Bacteria</taxon>
        <taxon>Bacillati</taxon>
        <taxon>Actinomycetota</taxon>
        <taxon>Actinomycetes</taxon>
        <taxon>Micrococcales</taxon>
        <taxon>Cellulomonadaceae</taxon>
        <taxon>Cellulomonas</taxon>
    </lineage>
</organism>
<dbReference type="Proteomes" id="UP000321798">
    <property type="component" value="Unassembled WGS sequence"/>
</dbReference>
<sequence length="291" mass="31400">MSPRWLTRGRRAEHAPPSVEGDATAFDLWFESGDGVAPHSTGDPTRPRPTIDAAGWLGSAGPGISPERWPRGSATGLPMFHAITLLLPDAFRRHGPGLPAVAFFQGEGQFARARPEPTEWDDDPFVADIARCADHPQLCRRSDIIDGQFALVRLTQEEFDAGPTPPPVDPRRPGEHVATDEGPNAWDTLEPLVRVWLLERRDPNAGHVPVDLEAAAGALGHASPFDERFGLRPWAQGLASSHLGGTAFPVQGLPPGHTPFYLELEELPGLNFGGGNAQIDLESDTFGWSCG</sequence>
<proteinExistence type="predicted"/>
<dbReference type="AlphaFoldDB" id="A0A512PGM5"/>
<protein>
    <recommendedName>
        <fullName evidence="4">DUF1963 domain-containing protein</fullName>
    </recommendedName>
</protein>
<comment type="caution">
    <text evidence="2">The sequence shown here is derived from an EMBL/GenBank/DDBJ whole genome shotgun (WGS) entry which is preliminary data.</text>
</comment>
<gene>
    <name evidence="2" type="ORF">CSO01_30700</name>
</gene>
<evidence type="ECO:0000256" key="1">
    <source>
        <dbReference type="SAM" id="MobiDB-lite"/>
    </source>
</evidence>
<reference evidence="2 3" key="1">
    <citation type="submission" date="2019-07" db="EMBL/GenBank/DDBJ databases">
        <title>Whole genome shotgun sequence of Cellulomonas soli NBRC 109434.</title>
        <authorList>
            <person name="Hosoyama A."/>
            <person name="Uohara A."/>
            <person name="Ohji S."/>
            <person name="Ichikawa N."/>
        </authorList>
    </citation>
    <scope>NUCLEOTIDE SEQUENCE [LARGE SCALE GENOMIC DNA]</scope>
    <source>
        <strain evidence="2 3">NBRC 109434</strain>
    </source>
</reference>
<evidence type="ECO:0000313" key="2">
    <source>
        <dbReference type="EMBL" id="GEP70355.1"/>
    </source>
</evidence>
<feature type="region of interest" description="Disordered" evidence="1">
    <location>
        <begin position="32"/>
        <end position="51"/>
    </location>
</feature>
<accession>A0A512PGM5</accession>
<feature type="region of interest" description="Disordered" evidence="1">
    <location>
        <begin position="1"/>
        <end position="20"/>
    </location>
</feature>